<keyword evidence="1" id="KW-0645">Protease</keyword>
<organism evidence="1">
    <name type="scientific">Lygus hesperus</name>
    <name type="common">Western plant bug</name>
    <dbReference type="NCBI Taxonomy" id="30085"/>
    <lineage>
        <taxon>Eukaryota</taxon>
        <taxon>Metazoa</taxon>
        <taxon>Ecdysozoa</taxon>
        <taxon>Arthropoda</taxon>
        <taxon>Hexapoda</taxon>
        <taxon>Insecta</taxon>
        <taxon>Pterygota</taxon>
        <taxon>Neoptera</taxon>
        <taxon>Paraneoptera</taxon>
        <taxon>Hemiptera</taxon>
        <taxon>Heteroptera</taxon>
        <taxon>Panheteroptera</taxon>
        <taxon>Cimicomorpha</taxon>
        <taxon>Miridae</taxon>
        <taxon>Mirini</taxon>
        <taxon>Lygus</taxon>
    </lineage>
</organism>
<dbReference type="EMBL" id="GDHC01009143">
    <property type="protein sequence ID" value="JAQ09486.1"/>
    <property type="molecule type" value="Transcribed_RNA"/>
</dbReference>
<evidence type="ECO:0000313" key="1">
    <source>
        <dbReference type="EMBL" id="JAG37160.1"/>
    </source>
</evidence>
<reference evidence="2" key="3">
    <citation type="journal article" date="2016" name="Gigascience">
        <title>De novo construction of an expanded transcriptome assembly for the western tarnished plant bug, Lygus hesperus.</title>
        <authorList>
            <person name="Tassone E.E."/>
            <person name="Geib S.M."/>
            <person name="Hall B."/>
            <person name="Fabrick J.A."/>
            <person name="Brent C.S."/>
            <person name="Hull J.J."/>
        </authorList>
    </citation>
    <scope>NUCLEOTIDE SEQUENCE</scope>
</reference>
<reference evidence="1" key="2">
    <citation type="submission" date="2014-07" db="EMBL/GenBank/DDBJ databases">
        <authorList>
            <person name="Hull J."/>
        </authorList>
    </citation>
    <scope>NUCLEOTIDE SEQUENCE</scope>
</reference>
<sequence>MLEGLYFDYTPELCPQTIITQCQQYGFQRITPSIDQMLNKQVYTTTIIADGSYTNMITNGDLVPPYCQTIQGSLPRPKYQPPSLDQYNRYGDVEDTVAKGRRVLRYSNCTVPMATYLFFLGVGTYVTFYRTVEYPDGDTFQIELLVFPSITPPHSCIDKLDSIF</sequence>
<reference evidence="1" key="1">
    <citation type="journal article" date="2014" name="PLoS ONE">
        <title>Transcriptome-Based Identification of ABC Transporters in the Western Tarnished Plant Bug Lygus hesperus.</title>
        <authorList>
            <person name="Hull J.J."/>
            <person name="Chaney K."/>
            <person name="Geib S.M."/>
            <person name="Fabrick J.A."/>
            <person name="Brent C.S."/>
            <person name="Walsh D."/>
            <person name="Lavine L.C."/>
        </authorList>
    </citation>
    <scope>NUCLEOTIDE SEQUENCE</scope>
</reference>
<dbReference type="EMBL" id="GBHO01006444">
    <property type="protein sequence ID" value="JAG37160.1"/>
    <property type="molecule type" value="Transcribed_RNA"/>
</dbReference>
<dbReference type="Gene3D" id="2.60.40.1730">
    <property type="entry name" value="tricorn interacting facor f3 domain"/>
    <property type="match status" value="1"/>
</dbReference>
<dbReference type="InterPro" id="IPR042097">
    <property type="entry name" value="Aminopeptidase_N-like_N_sf"/>
</dbReference>
<dbReference type="PANTHER" id="PTHR46322:SF1">
    <property type="entry name" value="PUROMYCIN-SENSITIVE AMINOPEPTIDASE"/>
    <property type="match status" value="1"/>
</dbReference>
<name>A0A0A9Z5U0_LYGHE</name>
<proteinExistence type="predicted"/>
<gene>
    <name evidence="1" type="primary">AMP1_1</name>
    <name evidence="1" type="ORF">CM83_9970</name>
    <name evidence="2" type="ORF">g.17170</name>
</gene>
<accession>A0A0A9Z5U0</accession>
<dbReference type="GO" id="GO:0008270">
    <property type="term" value="F:zinc ion binding"/>
    <property type="evidence" value="ECO:0007669"/>
    <property type="project" value="InterPro"/>
</dbReference>
<keyword evidence="1" id="KW-0378">Hydrolase</keyword>
<keyword evidence="1" id="KW-0031">Aminopeptidase</keyword>
<dbReference type="SUPFAM" id="SSF63737">
    <property type="entry name" value="Leukotriene A4 hydrolase N-terminal domain"/>
    <property type="match status" value="1"/>
</dbReference>
<dbReference type="PANTHER" id="PTHR46322">
    <property type="entry name" value="PUROMYCIN-SENSITIVE AMINOPEPTIDASE"/>
    <property type="match status" value="1"/>
</dbReference>
<dbReference type="AlphaFoldDB" id="A0A0A9Z5U0"/>
<dbReference type="InterPro" id="IPR012779">
    <property type="entry name" value="Peptidase_M1_pepN"/>
</dbReference>
<protein>
    <submittedName>
        <fullName evidence="1">M1 family aminopeptidase</fullName>
    </submittedName>
</protein>
<dbReference type="GO" id="GO:0004177">
    <property type="term" value="F:aminopeptidase activity"/>
    <property type="evidence" value="ECO:0007669"/>
    <property type="project" value="UniProtKB-KW"/>
</dbReference>
<evidence type="ECO:0000313" key="2">
    <source>
        <dbReference type="EMBL" id="JAQ09486.1"/>
    </source>
</evidence>